<dbReference type="Proteomes" id="UP000029725">
    <property type="component" value="Unassembled WGS sequence"/>
</dbReference>
<protein>
    <submittedName>
        <fullName evidence="1">Uncharacterized protein</fullName>
    </submittedName>
</protein>
<dbReference type="GeneID" id="25259458"/>
<gene>
    <name evidence="1" type="ORF">DI09_2p300</name>
</gene>
<organism evidence="1 2">
    <name type="scientific">Mitosporidium daphniae</name>
    <dbReference type="NCBI Taxonomy" id="1485682"/>
    <lineage>
        <taxon>Eukaryota</taxon>
        <taxon>Fungi</taxon>
        <taxon>Fungi incertae sedis</taxon>
        <taxon>Microsporidia</taxon>
        <taxon>Mitosporidium</taxon>
    </lineage>
</organism>
<reference evidence="1 2" key="1">
    <citation type="submission" date="2014-04" db="EMBL/GenBank/DDBJ databases">
        <title>A new species of microsporidia sheds light on the evolution of extreme parasitism.</title>
        <authorList>
            <person name="Haag K.L."/>
            <person name="James T.Y."/>
            <person name="Larsson R."/>
            <person name="Schaer T.M."/>
            <person name="Refardt D."/>
            <person name="Pombert J.-F."/>
            <person name="Ebert D."/>
        </authorList>
    </citation>
    <scope>NUCLEOTIDE SEQUENCE [LARGE SCALE GENOMIC DNA]</scope>
    <source>
        <strain evidence="1 2">UGP3</strain>
        <tissue evidence="1">Spores</tissue>
    </source>
</reference>
<dbReference type="EMBL" id="JMKJ01000222">
    <property type="protein sequence ID" value="KGG51653.1"/>
    <property type="molecule type" value="Genomic_DNA"/>
</dbReference>
<dbReference type="RefSeq" id="XP_013238080.1">
    <property type="nucleotide sequence ID" value="XM_013382626.1"/>
</dbReference>
<name>A0A098VRG5_9MICR</name>
<sequence>MSSFIKNDDNDNDDDGLIDLLDEIKSLAPSPRISPASPSPFVSSAIPRSSEEIHILPEGNDELISEIPKWQYAQAAALEYFRSKFANPVCRCF</sequence>
<dbReference type="AlphaFoldDB" id="A0A098VRG5"/>
<keyword evidence="2" id="KW-1185">Reference proteome</keyword>
<accession>A0A098VRG5</accession>
<dbReference type="VEuPathDB" id="MicrosporidiaDB:DI09_2p300"/>
<comment type="caution">
    <text evidence="1">The sequence shown here is derived from an EMBL/GenBank/DDBJ whole genome shotgun (WGS) entry which is preliminary data.</text>
</comment>
<proteinExistence type="predicted"/>
<dbReference type="HOGENOM" id="CLU_2400156_0_0_1"/>
<evidence type="ECO:0000313" key="2">
    <source>
        <dbReference type="Proteomes" id="UP000029725"/>
    </source>
</evidence>
<evidence type="ECO:0000313" key="1">
    <source>
        <dbReference type="EMBL" id="KGG51653.1"/>
    </source>
</evidence>